<feature type="active site" evidence="3">
    <location>
        <position position="357"/>
    </location>
</feature>
<dbReference type="Pfam" id="PF00026">
    <property type="entry name" value="Asp"/>
    <property type="match status" value="1"/>
</dbReference>
<keyword evidence="4" id="KW-1015">Disulfide bond</keyword>
<evidence type="ECO:0000313" key="8">
    <source>
        <dbReference type="EMBL" id="KAF7330311.1"/>
    </source>
</evidence>
<dbReference type="PROSITE" id="PS00141">
    <property type="entry name" value="ASP_PROTEASE"/>
    <property type="match status" value="1"/>
</dbReference>
<feature type="domain" description="Peptidase A1" evidence="7">
    <location>
        <begin position="150"/>
        <end position="462"/>
    </location>
</feature>
<dbReference type="PROSITE" id="PS51767">
    <property type="entry name" value="PEPTIDASE_A1"/>
    <property type="match status" value="1"/>
</dbReference>
<feature type="signal peptide" evidence="6">
    <location>
        <begin position="1"/>
        <end position="23"/>
    </location>
</feature>
<dbReference type="AlphaFoldDB" id="A0A8H7CAU3"/>
<dbReference type="Gene3D" id="2.40.70.10">
    <property type="entry name" value="Acid Proteases"/>
    <property type="match status" value="2"/>
</dbReference>
<evidence type="ECO:0000256" key="5">
    <source>
        <dbReference type="RuleBase" id="RU000454"/>
    </source>
</evidence>
<proteinExistence type="inferred from homology"/>
<dbReference type="InterPro" id="IPR033121">
    <property type="entry name" value="PEPTIDASE_A1"/>
</dbReference>
<name>A0A8H7CAU3_9AGAR</name>
<keyword evidence="5 8" id="KW-0645">Protease</keyword>
<accession>A0A8H7CAU3</accession>
<feature type="chain" id="PRO_5034111908" evidence="6">
    <location>
        <begin position="24"/>
        <end position="465"/>
    </location>
</feature>
<dbReference type="InterPro" id="IPR021109">
    <property type="entry name" value="Peptidase_aspartic_dom_sf"/>
</dbReference>
<keyword evidence="5" id="KW-0378">Hydrolase</keyword>
<evidence type="ECO:0000256" key="3">
    <source>
        <dbReference type="PIRSR" id="PIRSR601461-1"/>
    </source>
</evidence>
<evidence type="ECO:0000256" key="6">
    <source>
        <dbReference type="SAM" id="SignalP"/>
    </source>
</evidence>
<dbReference type="FunFam" id="2.40.70.10:FF:000008">
    <property type="entry name" value="Cathepsin D"/>
    <property type="match status" value="1"/>
</dbReference>
<comment type="caution">
    <text evidence="8">The sequence shown here is derived from an EMBL/GenBank/DDBJ whole genome shotgun (WGS) entry which is preliminary data.</text>
</comment>
<dbReference type="SUPFAM" id="SSF50630">
    <property type="entry name" value="Acid proteases"/>
    <property type="match status" value="1"/>
</dbReference>
<evidence type="ECO:0000313" key="9">
    <source>
        <dbReference type="Proteomes" id="UP000620124"/>
    </source>
</evidence>
<dbReference type="InterPro" id="IPR034164">
    <property type="entry name" value="Pepsin-like_dom"/>
</dbReference>
<dbReference type="GO" id="GO:0004190">
    <property type="term" value="F:aspartic-type endopeptidase activity"/>
    <property type="evidence" value="ECO:0007669"/>
    <property type="project" value="UniProtKB-KW"/>
</dbReference>
<gene>
    <name evidence="8" type="ORF">MVEN_02469200</name>
</gene>
<feature type="disulfide bond" evidence="4">
    <location>
        <begin position="392"/>
        <end position="426"/>
    </location>
</feature>
<dbReference type="InterPro" id="IPR001461">
    <property type="entry name" value="Aspartic_peptidase_A1"/>
</dbReference>
<keyword evidence="2 5" id="KW-0064">Aspartyl protease</keyword>
<dbReference type="CDD" id="cd05471">
    <property type="entry name" value="pepsin_like"/>
    <property type="match status" value="1"/>
</dbReference>
<comment type="similarity">
    <text evidence="1 5">Belongs to the peptidase A1 family.</text>
</comment>
<organism evidence="8 9">
    <name type="scientific">Mycena venus</name>
    <dbReference type="NCBI Taxonomy" id="2733690"/>
    <lineage>
        <taxon>Eukaryota</taxon>
        <taxon>Fungi</taxon>
        <taxon>Dikarya</taxon>
        <taxon>Basidiomycota</taxon>
        <taxon>Agaricomycotina</taxon>
        <taxon>Agaricomycetes</taxon>
        <taxon>Agaricomycetidae</taxon>
        <taxon>Agaricales</taxon>
        <taxon>Marasmiineae</taxon>
        <taxon>Mycenaceae</taxon>
        <taxon>Mycena</taxon>
    </lineage>
</organism>
<dbReference type="GO" id="GO:0006508">
    <property type="term" value="P:proteolysis"/>
    <property type="evidence" value="ECO:0007669"/>
    <property type="project" value="UniProtKB-KW"/>
</dbReference>
<feature type="active site" evidence="3">
    <location>
        <position position="168"/>
    </location>
</feature>
<keyword evidence="9" id="KW-1185">Reference proteome</keyword>
<dbReference type="PANTHER" id="PTHR47966">
    <property type="entry name" value="BETA-SITE APP-CLEAVING ENZYME, ISOFORM A-RELATED"/>
    <property type="match status" value="1"/>
</dbReference>
<reference evidence="8" key="1">
    <citation type="submission" date="2020-05" db="EMBL/GenBank/DDBJ databases">
        <title>Mycena genomes resolve the evolution of fungal bioluminescence.</title>
        <authorList>
            <person name="Tsai I.J."/>
        </authorList>
    </citation>
    <scope>NUCLEOTIDE SEQUENCE</scope>
    <source>
        <strain evidence="8">CCC161011</strain>
    </source>
</reference>
<dbReference type="InterPro" id="IPR001969">
    <property type="entry name" value="Aspartic_peptidase_AS"/>
</dbReference>
<dbReference type="EMBL" id="JACAZI010000033">
    <property type="protein sequence ID" value="KAF7330311.1"/>
    <property type="molecule type" value="Genomic_DNA"/>
</dbReference>
<dbReference type="PRINTS" id="PR00792">
    <property type="entry name" value="PEPSIN"/>
</dbReference>
<evidence type="ECO:0000256" key="2">
    <source>
        <dbReference type="ARBA" id="ARBA00022750"/>
    </source>
</evidence>
<keyword evidence="6" id="KW-0732">Signal</keyword>
<feature type="disulfide bond" evidence="4">
    <location>
        <begin position="181"/>
        <end position="189"/>
    </location>
</feature>
<dbReference type="OrthoDB" id="2747330at2759"/>
<evidence type="ECO:0000256" key="4">
    <source>
        <dbReference type="PIRSR" id="PIRSR601461-2"/>
    </source>
</evidence>
<evidence type="ECO:0000259" key="7">
    <source>
        <dbReference type="PROSITE" id="PS51767"/>
    </source>
</evidence>
<dbReference type="PANTHER" id="PTHR47966:SF75">
    <property type="entry name" value="ENDOPEPTIDASE (CTSD), PUTATIVE (AFU_ORTHOLOGUE AFUA_4G07040)-RELATED"/>
    <property type="match status" value="1"/>
</dbReference>
<dbReference type="Proteomes" id="UP000620124">
    <property type="component" value="Unassembled WGS sequence"/>
</dbReference>
<protein>
    <submittedName>
        <fullName evidence="8">Acid protease</fullName>
    </submittedName>
</protein>
<evidence type="ECO:0000256" key="1">
    <source>
        <dbReference type="ARBA" id="ARBA00007447"/>
    </source>
</evidence>
<sequence length="465" mass="48874">MQLPAPFVALLATVTLALFSVDARPVRSSRATGRMITLPLRRMQGNTNLHVELRHQQQINRAHRLMARASGLPGPSDAQLRANLEKRASFIPSSPTRRFNRPSSDYVLASDDDGAVISNLAVDNSNDSNQPAVLAQNSTQIDIDGADTGYLATVEIGTPSRNFAIILDSGSSDFWVGSDVCTDENGNGCGNHTFLSAANSQSFVNTGKKWSVTYGSGAASGEIVTDTVILGGMVLGNHSFGVAHSMSQSFSGDKAADGLMGLGGKGLSNQGVPTPVQAMKDTGFIDQAITSYRLPRLLDHTNNGEVTFGGLDESKFDRSTLVTVNSTGDGFWFAPLGGVSVDGDDVSGIQSTVGLMDTGTTLLVVPTKESAAIHAKIPGAKLQSSGQWSIPCGTNTTVALKFGGKSFPINPKDLVFASFGKTTGDCTSGIGSFDDTKFLVGDTFLKSVYFSTNVDENTITLAQAI</sequence>